<evidence type="ECO:0000256" key="1">
    <source>
        <dbReference type="SAM" id="Coils"/>
    </source>
</evidence>
<evidence type="ECO:0000313" key="2">
    <source>
        <dbReference type="EMBL" id="SFH68448.1"/>
    </source>
</evidence>
<gene>
    <name evidence="2" type="ORF">SAMN05421753_10247</name>
</gene>
<sequence length="266" mass="27682">MPLTETLTVQILGDSSDLQQELTQVADLLAGLQQQLADAAGATGEFGNAFQGLSSALRPLQGISNQLAAISQQIQALAQQPVTLSVAPALEALQQLLQAAQATAQQLAALNLSIGLGGLLPTGGGEGPVRGYATGGLVSGPTGIDQVSARLTAGEYILNSQAVATIGVTQLDRLNDGRTSALRIPNPTWQSATASTARPTFASAVPTHSTRQSNNSVLQREFSGLVGQQTTNHFGGIEINVRETANVDQLLHDLRRQGIGQQHRRG</sequence>
<reference evidence="3" key="1">
    <citation type="submission" date="2016-10" db="EMBL/GenBank/DDBJ databases">
        <authorList>
            <person name="Varghese N."/>
            <person name="Submissions S."/>
        </authorList>
    </citation>
    <scope>NUCLEOTIDE SEQUENCE [LARGE SCALE GENOMIC DNA]</scope>
    <source>
        <strain evidence="3">DSM 26348</strain>
    </source>
</reference>
<dbReference type="AlphaFoldDB" id="A0A1I3C1F0"/>
<name>A0A1I3C1F0_9PLAN</name>
<dbReference type="STRING" id="1576369.SAMN05421753_10247"/>
<proteinExistence type="predicted"/>
<feature type="coiled-coil region" evidence="1">
    <location>
        <begin position="60"/>
        <end position="110"/>
    </location>
</feature>
<dbReference type="EMBL" id="FOQD01000002">
    <property type="protein sequence ID" value="SFH68448.1"/>
    <property type="molecule type" value="Genomic_DNA"/>
</dbReference>
<accession>A0A1I3C1F0</accession>
<dbReference type="OrthoDB" id="212969at2"/>
<dbReference type="RefSeq" id="WP_092047753.1">
    <property type="nucleotide sequence ID" value="NZ_FOQD01000002.1"/>
</dbReference>
<dbReference type="Proteomes" id="UP000199518">
    <property type="component" value="Unassembled WGS sequence"/>
</dbReference>
<keyword evidence="1" id="KW-0175">Coiled coil</keyword>
<evidence type="ECO:0000313" key="3">
    <source>
        <dbReference type="Proteomes" id="UP000199518"/>
    </source>
</evidence>
<protein>
    <submittedName>
        <fullName evidence="2">Uncharacterized protein</fullName>
    </submittedName>
</protein>
<keyword evidence="3" id="KW-1185">Reference proteome</keyword>
<organism evidence="2 3">
    <name type="scientific">Planctomicrobium piriforme</name>
    <dbReference type="NCBI Taxonomy" id="1576369"/>
    <lineage>
        <taxon>Bacteria</taxon>
        <taxon>Pseudomonadati</taxon>
        <taxon>Planctomycetota</taxon>
        <taxon>Planctomycetia</taxon>
        <taxon>Planctomycetales</taxon>
        <taxon>Planctomycetaceae</taxon>
        <taxon>Planctomicrobium</taxon>
    </lineage>
</organism>